<dbReference type="AlphaFoldDB" id="A0A3N2DGT4"/>
<feature type="transmembrane region" description="Helical" evidence="1">
    <location>
        <begin position="49"/>
        <end position="69"/>
    </location>
</feature>
<name>A0A3N2DGT4_9GAMM</name>
<keyword evidence="3" id="KW-1185">Reference proteome</keyword>
<feature type="transmembrane region" description="Helical" evidence="1">
    <location>
        <begin position="7"/>
        <end position="29"/>
    </location>
</feature>
<reference evidence="2 3" key="1">
    <citation type="submission" date="2018-11" db="EMBL/GenBank/DDBJ databases">
        <title>Genomic Encyclopedia of Type Strains, Phase IV (KMG-IV): sequencing the most valuable type-strain genomes for metagenomic binning, comparative biology and taxonomic classification.</title>
        <authorList>
            <person name="Goeker M."/>
        </authorList>
    </citation>
    <scope>NUCLEOTIDE SEQUENCE [LARGE SCALE GENOMIC DNA]</scope>
    <source>
        <strain evidence="2 3">DSM 100316</strain>
    </source>
</reference>
<dbReference type="Proteomes" id="UP000275394">
    <property type="component" value="Unassembled WGS sequence"/>
</dbReference>
<proteinExistence type="predicted"/>
<protein>
    <submittedName>
        <fullName evidence="2">Uncharacterized protein</fullName>
    </submittedName>
</protein>
<keyword evidence="1" id="KW-1133">Transmembrane helix</keyword>
<evidence type="ECO:0000313" key="2">
    <source>
        <dbReference type="EMBL" id="ROR99013.1"/>
    </source>
</evidence>
<gene>
    <name evidence="2" type="ORF">EDC56_3253</name>
</gene>
<accession>A0A3N2DGT4</accession>
<sequence>MILDINTLVFIVSMFVWNVLCFVIYVRLIKLHSDAVSSWPKLTFFGLRLDHLLVVIYRYLCFVFSLRFLKLSDSRLNILIVLNVAGGIVMLISIFLEVFLRSN</sequence>
<keyword evidence="1" id="KW-0472">Membrane</keyword>
<evidence type="ECO:0000256" key="1">
    <source>
        <dbReference type="SAM" id="Phobius"/>
    </source>
</evidence>
<keyword evidence="1" id="KW-0812">Transmembrane</keyword>
<feature type="transmembrane region" description="Helical" evidence="1">
    <location>
        <begin position="76"/>
        <end position="100"/>
    </location>
</feature>
<evidence type="ECO:0000313" key="3">
    <source>
        <dbReference type="Proteomes" id="UP000275394"/>
    </source>
</evidence>
<dbReference type="EMBL" id="RKHR01000006">
    <property type="protein sequence ID" value="ROR99013.1"/>
    <property type="molecule type" value="Genomic_DNA"/>
</dbReference>
<organism evidence="2 3">
    <name type="scientific">Sinobacterium caligoides</name>
    <dbReference type="NCBI Taxonomy" id="933926"/>
    <lineage>
        <taxon>Bacteria</taxon>
        <taxon>Pseudomonadati</taxon>
        <taxon>Pseudomonadota</taxon>
        <taxon>Gammaproteobacteria</taxon>
        <taxon>Cellvibrionales</taxon>
        <taxon>Spongiibacteraceae</taxon>
        <taxon>Sinobacterium</taxon>
    </lineage>
</organism>
<comment type="caution">
    <text evidence="2">The sequence shown here is derived from an EMBL/GenBank/DDBJ whole genome shotgun (WGS) entry which is preliminary data.</text>
</comment>